<accession>A0A067MUQ8</accession>
<name>A0A067MUQ8_BOTB1</name>
<dbReference type="InParanoid" id="A0A067MUQ8"/>
<feature type="transmembrane region" description="Helical" evidence="2">
    <location>
        <begin position="208"/>
        <end position="230"/>
    </location>
</feature>
<keyword evidence="5" id="KW-1185">Reference proteome</keyword>
<keyword evidence="2" id="KW-0812">Transmembrane</keyword>
<feature type="domain" description="DUF6535" evidence="3">
    <location>
        <begin position="114"/>
        <end position="202"/>
    </location>
</feature>
<evidence type="ECO:0000313" key="5">
    <source>
        <dbReference type="Proteomes" id="UP000027195"/>
    </source>
</evidence>
<dbReference type="Proteomes" id="UP000027195">
    <property type="component" value="Unassembled WGS sequence"/>
</dbReference>
<dbReference type="InterPro" id="IPR045338">
    <property type="entry name" value="DUF6535"/>
</dbReference>
<sequence>MAANVSHGPKSPVQSQAAELAILETEARYEDATLGHPASVDSLRKIVAHLQNQARAQEKEKVESARKELVEIRRNRTTTESQILSAVSVVGIFVATLSVGLLSLARDTFSDRGSTPAHPTDHAVNAFWYLALLLSLLGGGFAGIGAASRNGVTRNPEKDELWEGATVLAIDCMLENTFAVLTSLISLAMMLLIIGLLVFVWAEQAKPVALVVSIAMGLFGAGGVIVLFYIQVGYNRIYDLAGMRYGPSTRPSDGQR</sequence>
<dbReference type="Pfam" id="PF20153">
    <property type="entry name" value="DUF6535"/>
    <property type="match status" value="1"/>
</dbReference>
<evidence type="ECO:0000256" key="1">
    <source>
        <dbReference type="SAM" id="Coils"/>
    </source>
</evidence>
<reference evidence="5" key="1">
    <citation type="journal article" date="2014" name="Proc. Natl. Acad. Sci. U.S.A.">
        <title>Extensive sampling of basidiomycete genomes demonstrates inadequacy of the white-rot/brown-rot paradigm for wood decay fungi.</title>
        <authorList>
            <person name="Riley R."/>
            <person name="Salamov A.A."/>
            <person name="Brown D.W."/>
            <person name="Nagy L.G."/>
            <person name="Floudas D."/>
            <person name="Held B.W."/>
            <person name="Levasseur A."/>
            <person name="Lombard V."/>
            <person name="Morin E."/>
            <person name="Otillar R."/>
            <person name="Lindquist E.A."/>
            <person name="Sun H."/>
            <person name="LaButti K.M."/>
            <person name="Schmutz J."/>
            <person name="Jabbour D."/>
            <person name="Luo H."/>
            <person name="Baker S.E."/>
            <person name="Pisabarro A.G."/>
            <person name="Walton J.D."/>
            <person name="Blanchette R.A."/>
            <person name="Henrissat B."/>
            <person name="Martin F."/>
            <person name="Cullen D."/>
            <person name="Hibbett D.S."/>
            <person name="Grigoriev I.V."/>
        </authorList>
    </citation>
    <scope>NUCLEOTIDE SEQUENCE [LARGE SCALE GENOMIC DNA]</scope>
    <source>
        <strain evidence="5">FD-172 SS1</strain>
    </source>
</reference>
<feature type="transmembrane region" description="Helical" evidence="2">
    <location>
        <begin position="126"/>
        <end position="148"/>
    </location>
</feature>
<keyword evidence="2" id="KW-1133">Transmembrane helix</keyword>
<feature type="coiled-coil region" evidence="1">
    <location>
        <begin position="40"/>
        <end position="82"/>
    </location>
</feature>
<feature type="transmembrane region" description="Helical" evidence="2">
    <location>
        <begin position="178"/>
        <end position="202"/>
    </location>
</feature>
<gene>
    <name evidence="4" type="ORF">BOTBODRAFT_31951</name>
</gene>
<dbReference type="AlphaFoldDB" id="A0A067MUQ8"/>
<protein>
    <recommendedName>
        <fullName evidence="3">DUF6535 domain-containing protein</fullName>
    </recommendedName>
</protein>
<keyword evidence="2" id="KW-0472">Membrane</keyword>
<evidence type="ECO:0000313" key="4">
    <source>
        <dbReference type="EMBL" id="KDQ15296.1"/>
    </source>
</evidence>
<dbReference type="EMBL" id="KL198033">
    <property type="protein sequence ID" value="KDQ15296.1"/>
    <property type="molecule type" value="Genomic_DNA"/>
</dbReference>
<dbReference type="HOGENOM" id="CLU_1085822_0_0_1"/>
<evidence type="ECO:0000256" key="2">
    <source>
        <dbReference type="SAM" id="Phobius"/>
    </source>
</evidence>
<keyword evidence="1" id="KW-0175">Coiled coil</keyword>
<proteinExistence type="predicted"/>
<evidence type="ECO:0000259" key="3">
    <source>
        <dbReference type="Pfam" id="PF20153"/>
    </source>
</evidence>
<feature type="transmembrane region" description="Helical" evidence="2">
    <location>
        <begin position="83"/>
        <end position="106"/>
    </location>
</feature>
<organism evidence="4 5">
    <name type="scientific">Botryobasidium botryosum (strain FD-172 SS1)</name>
    <dbReference type="NCBI Taxonomy" id="930990"/>
    <lineage>
        <taxon>Eukaryota</taxon>
        <taxon>Fungi</taxon>
        <taxon>Dikarya</taxon>
        <taxon>Basidiomycota</taxon>
        <taxon>Agaricomycotina</taxon>
        <taxon>Agaricomycetes</taxon>
        <taxon>Cantharellales</taxon>
        <taxon>Botryobasidiaceae</taxon>
        <taxon>Botryobasidium</taxon>
    </lineage>
</organism>